<gene>
    <name evidence="3" type="ORF">CEUSTIGMA_g4473.t1</name>
</gene>
<dbReference type="Proteomes" id="UP000232323">
    <property type="component" value="Unassembled WGS sequence"/>
</dbReference>
<name>A0A250X1U6_9CHLO</name>
<dbReference type="EMBL" id="BEGY01000021">
    <property type="protein sequence ID" value="GAX77026.1"/>
    <property type="molecule type" value="Genomic_DNA"/>
</dbReference>
<evidence type="ECO:0000313" key="4">
    <source>
        <dbReference type="Proteomes" id="UP000232323"/>
    </source>
</evidence>
<organism evidence="3 4">
    <name type="scientific">Chlamydomonas eustigma</name>
    <dbReference type="NCBI Taxonomy" id="1157962"/>
    <lineage>
        <taxon>Eukaryota</taxon>
        <taxon>Viridiplantae</taxon>
        <taxon>Chlorophyta</taxon>
        <taxon>core chlorophytes</taxon>
        <taxon>Chlorophyceae</taxon>
        <taxon>CS clade</taxon>
        <taxon>Chlamydomonadales</taxon>
        <taxon>Chlamydomonadaceae</taxon>
        <taxon>Chlamydomonas</taxon>
    </lineage>
</organism>
<evidence type="ECO:0000256" key="1">
    <source>
        <dbReference type="SAM" id="MobiDB-lite"/>
    </source>
</evidence>
<feature type="compositionally biased region" description="Basic and acidic residues" evidence="1">
    <location>
        <begin position="936"/>
        <end position="946"/>
    </location>
</feature>
<proteinExistence type="predicted"/>
<accession>A0A250X1U6</accession>
<sequence length="1127" mass="123028">MALTRKSRYQPYSILRSSKSSSRGFTRIISLILSTLSLTCLFYLTNNLQKHDHNSAVLDDHSLRKKDYSSLPDILIPDPWRTLALEQHGRLHGKNSIKTDPMLLSMQQSQNHRGHEEEHQPSFPKKATSVGQAGFRDSMTASEARATANLLLEHLIPAYMKEGQRPPPASTRELVRGSKAKSSDQMYVGIIDSTHRSRKALSASSSPAALSELTRPEGAHMLSLLSALWKAHHQPLNSGRDNRNQKLTDNHCSTQSGYQLLIKIVAAAKNLGDIGCEAYPSTTRTSKGTSLPSNNTTSFGVPYVLLRRTTMAVLHTLHEEAHTSLELSSSIHRQHSEIQNRSLACLTALNKTSHPIILAFSRALNCSRYSRSAMELLHISKSGGTSLCQLATGRNAGKLWNPYNSMSDNCLIPDFNDWTMLLLSTDPKSVTSSDIAAACIAAEDNISCEDRSFVLQSTGIQFYANEMALHGGTVDPYSSHTCTQFETMVVLRDPVTRTRSHIFEADRGQISRCRAAQVAHCNRSASGPSEYALCKSKPVYDCNRSSDLQEWRQWSPAMLDNYITRSLLGRHIMHCRPFGSLGPAELSAASMVLATIDHVLVLEEDALSDMILVAVLNWKAGLKSKRWRWSYKDDLHLELGFPVGSEALLRKWNKLDGLVHLWGRALLRLDAAFHTAAALLSGRAHAKPVCTPLHGAADTHHSQHGLDTSLHHDGGGSSRVESSTGGLPKDISALISESGHQHMKGSTALLARMGPVKGKPAIHATGKKNTRGHLSSASVRRVAGVINADDRTSRYTVAVQVMDKSWVPLGLDQSHFWPELPPNSTLGPHMTRLPEPKRVNTKATAGAHVVTGAEGSRQSSISTLVEFNSLSIQGMPLVSEANHLPLRIEGADPVIRNIDTILGNSSQASGGDTGKDQEAQAVGEGQDDADTISLDKGADEIDKESITVEALSDDQDDAENLEADQETDSQDNDMRVEQAINPEAGAVEAIGQDKQMFQFKSRRLMSLRAEDAGMQTTEKSLGAGNEHSAFAAEGTSTVAQGFGNIRFHVAEDRTMGSILRYLPTMGTFGEADCWMESVVYFSLPLYKGLSSPVPYNFSSGIRGTPGYGFRALKPGRSKGSSRHSRTL</sequence>
<dbReference type="AlphaFoldDB" id="A0A250X1U6"/>
<keyword evidence="2" id="KW-0812">Transmembrane</keyword>
<protein>
    <submittedName>
        <fullName evidence="3">Uncharacterized protein</fullName>
    </submittedName>
</protein>
<reference evidence="3 4" key="1">
    <citation type="submission" date="2017-08" db="EMBL/GenBank/DDBJ databases">
        <title>Acidophilic green algal genome provides insights into adaptation to an acidic environment.</title>
        <authorList>
            <person name="Hirooka S."/>
            <person name="Hirose Y."/>
            <person name="Kanesaki Y."/>
            <person name="Higuchi S."/>
            <person name="Fujiwara T."/>
            <person name="Onuma R."/>
            <person name="Era A."/>
            <person name="Ohbayashi R."/>
            <person name="Uzuka A."/>
            <person name="Nozaki H."/>
            <person name="Yoshikawa H."/>
            <person name="Miyagishima S.Y."/>
        </authorList>
    </citation>
    <scope>NUCLEOTIDE SEQUENCE [LARGE SCALE GENOMIC DNA]</scope>
    <source>
        <strain evidence="3 4">NIES-2499</strain>
    </source>
</reference>
<evidence type="ECO:0000313" key="3">
    <source>
        <dbReference type="EMBL" id="GAX77026.1"/>
    </source>
</evidence>
<keyword evidence="2" id="KW-0472">Membrane</keyword>
<feature type="region of interest" description="Disordered" evidence="1">
    <location>
        <begin position="107"/>
        <end position="133"/>
    </location>
</feature>
<dbReference type="OrthoDB" id="10019582at2759"/>
<feature type="compositionally biased region" description="Acidic residues" evidence="1">
    <location>
        <begin position="951"/>
        <end position="971"/>
    </location>
</feature>
<keyword evidence="4" id="KW-1185">Reference proteome</keyword>
<evidence type="ECO:0000256" key="2">
    <source>
        <dbReference type="SAM" id="Phobius"/>
    </source>
</evidence>
<feature type="region of interest" description="Disordered" evidence="1">
    <location>
        <begin position="902"/>
        <end position="973"/>
    </location>
</feature>
<comment type="caution">
    <text evidence="3">The sequence shown here is derived from an EMBL/GenBank/DDBJ whole genome shotgun (WGS) entry which is preliminary data.</text>
</comment>
<feature type="transmembrane region" description="Helical" evidence="2">
    <location>
        <begin position="24"/>
        <end position="44"/>
    </location>
</feature>
<feature type="region of interest" description="Disordered" evidence="1">
    <location>
        <begin position="694"/>
        <end position="725"/>
    </location>
</feature>
<keyword evidence="2" id="KW-1133">Transmembrane helix</keyword>